<feature type="domain" description="Radical SAM core" evidence="11">
    <location>
        <begin position="17"/>
        <end position="294"/>
    </location>
</feature>
<evidence type="ECO:0000256" key="3">
    <source>
        <dbReference type="ARBA" id="ARBA00022485"/>
    </source>
</evidence>
<comment type="cofactor">
    <cofactor evidence="1">
        <name>[4Fe-4S] cluster</name>
        <dbReference type="ChEBI" id="CHEBI:49883"/>
    </cofactor>
</comment>
<comment type="caution">
    <text evidence="12">The sequence shown here is derived from an EMBL/GenBank/DDBJ whole genome shotgun (WGS) entry which is preliminary data.</text>
</comment>
<name>A0A9D1I817_9CLOT</name>
<evidence type="ECO:0000256" key="2">
    <source>
        <dbReference type="ARBA" id="ARBA00009777"/>
    </source>
</evidence>
<keyword evidence="7" id="KW-0408">Iron</keyword>
<protein>
    <submittedName>
        <fullName evidence="12">Glycyl-radical enzyme activating protein</fullName>
    </submittedName>
</protein>
<dbReference type="Gene3D" id="3.20.20.70">
    <property type="entry name" value="Aldolase class I"/>
    <property type="match status" value="1"/>
</dbReference>
<dbReference type="Proteomes" id="UP000824089">
    <property type="component" value="Unassembled WGS sequence"/>
</dbReference>
<accession>A0A9D1I817</accession>
<dbReference type="SFLD" id="SFLDS00029">
    <property type="entry name" value="Radical_SAM"/>
    <property type="match status" value="1"/>
</dbReference>
<evidence type="ECO:0000259" key="10">
    <source>
        <dbReference type="PROSITE" id="PS51379"/>
    </source>
</evidence>
<evidence type="ECO:0000313" key="13">
    <source>
        <dbReference type="Proteomes" id="UP000824089"/>
    </source>
</evidence>
<evidence type="ECO:0000256" key="1">
    <source>
        <dbReference type="ARBA" id="ARBA00001966"/>
    </source>
</evidence>
<dbReference type="PROSITE" id="PS01087">
    <property type="entry name" value="RADICAL_ACTIVATING"/>
    <property type="match status" value="1"/>
</dbReference>
<keyword evidence="6" id="KW-0560">Oxidoreductase</keyword>
<dbReference type="PROSITE" id="PS51918">
    <property type="entry name" value="RADICAL_SAM"/>
    <property type="match status" value="1"/>
</dbReference>
<dbReference type="PANTHER" id="PTHR30352:SF4">
    <property type="entry name" value="PYRUVATE FORMATE-LYASE 2-ACTIVATING ENZYME"/>
    <property type="match status" value="1"/>
</dbReference>
<evidence type="ECO:0000256" key="8">
    <source>
        <dbReference type="ARBA" id="ARBA00023014"/>
    </source>
</evidence>
<dbReference type="GO" id="GO:0016491">
    <property type="term" value="F:oxidoreductase activity"/>
    <property type="evidence" value="ECO:0007669"/>
    <property type="project" value="UniProtKB-KW"/>
</dbReference>
<keyword evidence="8" id="KW-0411">Iron-sulfur</keyword>
<dbReference type="AlphaFoldDB" id="A0A9D1I817"/>
<dbReference type="GO" id="GO:0051539">
    <property type="term" value="F:4 iron, 4 sulfur cluster binding"/>
    <property type="evidence" value="ECO:0007669"/>
    <property type="project" value="UniProtKB-KW"/>
</dbReference>
<dbReference type="Gene3D" id="3.30.70.20">
    <property type="match status" value="1"/>
</dbReference>
<dbReference type="PROSITE" id="PS00198">
    <property type="entry name" value="4FE4S_FER_1"/>
    <property type="match status" value="1"/>
</dbReference>
<dbReference type="PANTHER" id="PTHR30352">
    <property type="entry name" value="PYRUVATE FORMATE-LYASE-ACTIVATING ENZYME"/>
    <property type="match status" value="1"/>
</dbReference>
<dbReference type="InterPro" id="IPR017896">
    <property type="entry name" value="4Fe4S_Fe-S-bd"/>
</dbReference>
<sequence length="299" mass="33249">MKQRNIAVTEIQRFSTHDGPGIRTVVFLAGCPLACAWCHNPEARTAENHIFYIESRCIGCGECALVCPRRVHTVGASGHTVFRKNCIGCGLCTEACPTGALENTVKQMTCEEIMRIVLRDQVFYRENGGLTLSGGEPLAQRESAMRLLKEAKERGIGTAVETCGYAEERTVLETAEYTDLFLWDVKDTDPVRHRNYTGASNELILRNLLAADRAGAATILRCILVEGVNTDPAHYDRIAELFKGLRHCRGVQLLPYHTYGSSKALQMGLSDPARKEWIPSAERLREAREQLKKKSAILI</sequence>
<feature type="domain" description="4Fe-4S ferredoxin-type" evidence="10">
    <location>
        <begin position="77"/>
        <end position="106"/>
    </location>
</feature>
<dbReference type="InterPro" id="IPR012839">
    <property type="entry name" value="Organic_radical_activase"/>
</dbReference>
<dbReference type="PIRSF" id="PIRSF000371">
    <property type="entry name" value="PFL_act_enz"/>
    <property type="match status" value="1"/>
</dbReference>
<dbReference type="GO" id="GO:0046872">
    <property type="term" value="F:metal ion binding"/>
    <property type="evidence" value="ECO:0007669"/>
    <property type="project" value="UniProtKB-KW"/>
</dbReference>
<evidence type="ECO:0000313" key="12">
    <source>
        <dbReference type="EMBL" id="HIU29861.1"/>
    </source>
</evidence>
<comment type="similarity">
    <text evidence="2">Belongs to the organic radical-activating enzymes family.</text>
</comment>
<evidence type="ECO:0000259" key="11">
    <source>
        <dbReference type="PROSITE" id="PS51918"/>
    </source>
</evidence>
<dbReference type="InterPro" id="IPR040074">
    <property type="entry name" value="BssD/PflA/YjjW"/>
</dbReference>
<gene>
    <name evidence="12" type="ORF">IAD50_06135</name>
</gene>
<feature type="domain" description="4Fe-4S ferredoxin-type" evidence="10">
    <location>
        <begin position="48"/>
        <end position="74"/>
    </location>
</feature>
<dbReference type="SUPFAM" id="SSF102114">
    <property type="entry name" value="Radical SAM enzymes"/>
    <property type="match status" value="1"/>
</dbReference>
<dbReference type="InterPro" id="IPR013785">
    <property type="entry name" value="Aldolase_TIM"/>
</dbReference>
<dbReference type="PROSITE" id="PS51379">
    <property type="entry name" value="4FE4S_FER_2"/>
    <property type="match status" value="2"/>
</dbReference>
<dbReference type="InterPro" id="IPR058240">
    <property type="entry name" value="rSAM_sf"/>
</dbReference>
<proteinExistence type="inferred from homology"/>
<dbReference type="InterPro" id="IPR007197">
    <property type="entry name" value="rSAM"/>
</dbReference>
<reference evidence="12" key="1">
    <citation type="submission" date="2020-10" db="EMBL/GenBank/DDBJ databases">
        <authorList>
            <person name="Gilroy R."/>
        </authorList>
    </citation>
    <scope>NUCLEOTIDE SEQUENCE</scope>
    <source>
        <strain evidence="12">CHK195-4489</strain>
    </source>
</reference>
<keyword evidence="4" id="KW-0949">S-adenosyl-L-methionine</keyword>
<dbReference type="SUPFAM" id="SSF54862">
    <property type="entry name" value="4Fe-4S ferredoxins"/>
    <property type="match status" value="1"/>
</dbReference>
<keyword evidence="5" id="KW-0479">Metal-binding</keyword>
<dbReference type="SFLD" id="SFLDG01118">
    <property type="entry name" value="activating_enzymes__group_2"/>
    <property type="match status" value="1"/>
</dbReference>
<reference evidence="12" key="2">
    <citation type="journal article" date="2021" name="PeerJ">
        <title>Extensive microbial diversity within the chicken gut microbiome revealed by metagenomics and culture.</title>
        <authorList>
            <person name="Gilroy R."/>
            <person name="Ravi A."/>
            <person name="Getino M."/>
            <person name="Pursley I."/>
            <person name="Horton D.L."/>
            <person name="Alikhan N.F."/>
            <person name="Baker D."/>
            <person name="Gharbi K."/>
            <person name="Hall N."/>
            <person name="Watson M."/>
            <person name="Adriaenssens E.M."/>
            <person name="Foster-Nyarko E."/>
            <person name="Jarju S."/>
            <person name="Secka A."/>
            <person name="Antonio M."/>
            <person name="Oren A."/>
            <person name="Chaudhuri R.R."/>
            <person name="La Ragione R."/>
            <person name="Hildebrand F."/>
            <person name="Pallen M.J."/>
        </authorList>
    </citation>
    <scope>NUCLEOTIDE SEQUENCE</scope>
    <source>
        <strain evidence="12">CHK195-4489</strain>
    </source>
</reference>
<dbReference type="NCBIfam" id="TIGR02494">
    <property type="entry name" value="PFLE_PFLC"/>
    <property type="match status" value="1"/>
</dbReference>
<dbReference type="InterPro" id="IPR001989">
    <property type="entry name" value="Radical_activat_CS"/>
</dbReference>
<evidence type="ECO:0000256" key="6">
    <source>
        <dbReference type="ARBA" id="ARBA00023002"/>
    </source>
</evidence>
<evidence type="ECO:0000256" key="9">
    <source>
        <dbReference type="ARBA" id="ARBA00047365"/>
    </source>
</evidence>
<evidence type="ECO:0000256" key="7">
    <source>
        <dbReference type="ARBA" id="ARBA00023004"/>
    </source>
</evidence>
<dbReference type="InterPro" id="IPR034457">
    <property type="entry name" value="Organic_radical-activating"/>
</dbReference>
<evidence type="ECO:0000256" key="4">
    <source>
        <dbReference type="ARBA" id="ARBA00022691"/>
    </source>
</evidence>
<dbReference type="InterPro" id="IPR017900">
    <property type="entry name" value="4Fe4S_Fe_S_CS"/>
</dbReference>
<keyword evidence="3" id="KW-0004">4Fe-4S</keyword>
<dbReference type="Pfam" id="PF13353">
    <property type="entry name" value="Fer4_12"/>
    <property type="match status" value="1"/>
</dbReference>
<dbReference type="EMBL" id="DVMM01000129">
    <property type="protein sequence ID" value="HIU29861.1"/>
    <property type="molecule type" value="Genomic_DNA"/>
</dbReference>
<comment type="catalytic activity">
    <reaction evidence="9">
        <text>glycyl-[protein] + reduced [flavodoxin] + S-adenosyl-L-methionine = glycin-2-yl radical-[protein] + semiquinone [flavodoxin] + 5'-deoxyadenosine + L-methionine + H(+)</text>
        <dbReference type="Rhea" id="RHEA:61976"/>
        <dbReference type="Rhea" id="RHEA-COMP:10622"/>
        <dbReference type="Rhea" id="RHEA-COMP:14480"/>
        <dbReference type="Rhea" id="RHEA-COMP:15993"/>
        <dbReference type="Rhea" id="RHEA-COMP:15994"/>
        <dbReference type="ChEBI" id="CHEBI:15378"/>
        <dbReference type="ChEBI" id="CHEBI:17319"/>
        <dbReference type="ChEBI" id="CHEBI:29947"/>
        <dbReference type="ChEBI" id="CHEBI:32722"/>
        <dbReference type="ChEBI" id="CHEBI:57618"/>
        <dbReference type="ChEBI" id="CHEBI:57844"/>
        <dbReference type="ChEBI" id="CHEBI:59789"/>
        <dbReference type="ChEBI" id="CHEBI:140311"/>
    </reaction>
</comment>
<organism evidence="12 13">
    <name type="scientific">Candidatus Egerieisoma faecipullorum</name>
    <dbReference type="NCBI Taxonomy" id="2840963"/>
    <lineage>
        <taxon>Bacteria</taxon>
        <taxon>Bacillati</taxon>
        <taxon>Bacillota</taxon>
        <taxon>Clostridia</taxon>
        <taxon>Eubacteriales</taxon>
        <taxon>Clostridiaceae</taxon>
        <taxon>Clostridiaceae incertae sedis</taxon>
        <taxon>Candidatus Egerieisoma</taxon>
    </lineage>
</organism>
<dbReference type="SFLD" id="SFLDG01066">
    <property type="entry name" value="organic_radical-activating_enz"/>
    <property type="match status" value="1"/>
</dbReference>
<evidence type="ECO:0000256" key="5">
    <source>
        <dbReference type="ARBA" id="ARBA00022723"/>
    </source>
</evidence>